<dbReference type="InParanoid" id="A0A6P7G9Q7"/>
<dbReference type="RefSeq" id="XP_028141220.1">
    <property type="nucleotide sequence ID" value="XM_028285419.1"/>
</dbReference>
<organism evidence="2">
    <name type="scientific">Diabrotica virgifera virgifera</name>
    <name type="common">western corn rootworm</name>
    <dbReference type="NCBI Taxonomy" id="50390"/>
    <lineage>
        <taxon>Eukaryota</taxon>
        <taxon>Metazoa</taxon>
        <taxon>Ecdysozoa</taxon>
        <taxon>Arthropoda</taxon>
        <taxon>Hexapoda</taxon>
        <taxon>Insecta</taxon>
        <taxon>Pterygota</taxon>
        <taxon>Neoptera</taxon>
        <taxon>Endopterygota</taxon>
        <taxon>Coleoptera</taxon>
        <taxon>Polyphaga</taxon>
        <taxon>Cucujiformia</taxon>
        <taxon>Chrysomeloidea</taxon>
        <taxon>Chrysomelidae</taxon>
        <taxon>Galerucinae</taxon>
        <taxon>Diabroticina</taxon>
        <taxon>Diabroticites</taxon>
        <taxon>Diabrotica</taxon>
    </lineage>
</organism>
<feature type="region of interest" description="Disordered" evidence="1">
    <location>
        <begin position="76"/>
        <end position="118"/>
    </location>
</feature>
<accession>A0A6P7G9Q7</accession>
<evidence type="ECO:0000256" key="1">
    <source>
        <dbReference type="SAM" id="MobiDB-lite"/>
    </source>
</evidence>
<proteinExistence type="predicted"/>
<evidence type="ECO:0000313" key="2">
    <source>
        <dbReference type="RefSeq" id="XP_028141220.1"/>
    </source>
</evidence>
<gene>
    <name evidence="2" type="primary">LOC114335221</name>
</gene>
<feature type="compositionally biased region" description="Low complexity" evidence="1">
    <location>
        <begin position="85"/>
        <end position="98"/>
    </location>
</feature>
<sequence>MLPRTRKILERCNAQLPLLYKASLTSPPSITPPITTPFEQPISSRNEECDITLNTPTPTELSKTLSNVEPCSTQTFPLTQKEASLDSADSSSNSSDFSECYTSSSYQPSEEAVSPCSSPVELLTDADDVTYTQEIFHGDLGEGNSRKRKGDKGQWKTNYNKLLRMQGKKNWVTQIQNMKK</sequence>
<name>A0A6P7G9Q7_DIAVI</name>
<protein>
    <submittedName>
        <fullName evidence="2">Uncharacterized protein LOC114335221</fullName>
    </submittedName>
</protein>
<reference evidence="2" key="1">
    <citation type="submission" date="2025-08" db="UniProtKB">
        <authorList>
            <consortium name="RefSeq"/>
        </authorList>
    </citation>
    <scope>IDENTIFICATION</scope>
    <source>
        <tissue evidence="2">Whole insect</tissue>
    </source>
</reference>
<dbReference type="AlphaFoldDB" id="A0A6P7G9Q7"/>